<sequence>MNKFFGENGNDYLSRGLRLANRLYRKEHDRLLYRKAARDYAKKGTTQLIDWDWDAILYNRVALLNTLAARNPNASYLEIGCFR</sequence>
<reference evidence="1" key="2">
    <citation type="submission" date="2023-01" db="EMBL/GenBank/DDBJ databases">
        <authorList>
            <person name="Sun Q."/>
            <person name="Evtushenko L."/>
        </authorList>
    </citation>
    <scope>NUCLEOTIDE SEQUENCE</scope>
    <source>
        <strain evidence="1">VKM B-2484</strain>
    </source>
</reference>
<proteinExistence type="predicted"/>
<dbReference type="AlphaFoldDB" id="A0A9W6J853"/>
<dbReference type="EMBL" id="BSFJ01000017">
    <property type="protein sequence ID" value="GLK72512.1"/>
    <property type="molecule type" value="Genomic_DNA"/>
</dbReference>
<accession>A0A9W6J853</accession>
<protein>
    <submittedName>
        <fullName evidence="1">Uncharacterized protein</fullName>
    </submittedName>
</protein>
<organism evidence="1 2">
    <name type="scientific">Ancylobacter dichloromethanicus</name>
    <dbReference type="NCBI Taxonomy" id="518825"/>
    <lineage>
        <taxon>Bacteria</taxon>
        <taxon>Pseudomonadati</taxon>
        <taxon>Pseudomonadota</taxon>
        <taxon>Alphaproteobacteria</taxon>
        <taxon>Hyphomicrobiales</taxon>
        <taxon>Xanthobacteraceae</taxon>
        <taxon>Ancylobacter</taxon>
    </lineage>
</organism>
<keyword evidence="2" id="KW-1185">Reference proteome</keyword>
<evidence type="ECO:0000313" key="2">
    <source>
        <dbReference type="Proteomes" id="UP001143370"/>
    </source>
</evidence>
<gene>
    <name evidence="1" type="ORF">GCM10017643_26280</name>
</gene>
<dbReference type="Proteomes" id="UP001143370">
    <property type="component" value="Unassembled WGS sequence"/>
</dbReference>
<reference evidence="1" key="1">
    <citation type="journal article" date="2014" name="Int. J. Syst. Evol. Microbiol.">
        <title>Complete genome sequence of Corynebacterium casei LMG S-19264T (=DSM 44701T), isolated from a smear-ripened cheese.</title>
        <authorList>
            <consortium name="US DOE Joint Genome Institute (JGI-PGF)"/>
            <person name="Walter F."/>
            <person name="Albersmeier A."/>
            <person name="Kalinowski J."/>
            <person name="Ruckert C."/>
        </authorList>
    </citation>
    <scope>NUCLEOTIDE SEQUENCE</scope>
    <source>
        <strain evidence="1">VKM B-2484</strain>
    </source>
</reference>
<evidence type="ECO:0000313" key="1">
    <source>
        <dbReference type="EMBL" id="GLK72512.1"/>
    </source>
</evidence>
<name>A0A9W6J853_9HYPH</name>
<dbReference type="RefSeq" id="WP_213376103.1">
    <property type="nucleotide sequence ID" value="NZ_BSFJ01000017.1"/>
</dbReference>
<comment type="caution">
    <text evidence="1">The sequence shown here is derived from an EMBL/GenBank/DDBJ whole genome shotgun (WGS) entry which is preliminary data.</text>
</comment>